<reference evidence="1 2" key="1">
    <citation type="submission" date="2017-12" db="EMBL/GenBank/DDBJ databases">
        <authorList>
            <person name="Pombert J.-F."/>
            <person name="Haag K.L."/>
            <person name="Ebert D."/>
        </authorList>
    </citation>
    <scope>NUCLEOTIDE SEQUENCE [LARGE SCALE GENOMIC DNA]</scope>
    <source>
        <strain evidence="1">FI-OER-3-3</strain>
    </source>
</reference>
<gene>
    <name evidence="1" type="ORF">CWI37_1914p0040</name>
</gene>
<dbReference type="VEuPathDB" id="MicrosporidiaDB:CWI37_1914p0040"/>
<evidence type="ECO:0000313" key="1">
    <source>
        <dbReference type="EMBL" id="TBT98084.1"/>
    </source>
</evidence>
<sequence length="83" mass="9814">GDKSNVEKPGDGLRDFKDIEKQRVFDFLHKMWLNDKSTFISVSDLKIRMGEPFIDDSKLMEILKIMEREDEIIVVQEGYIFFV</sequence>
<dbReference type="EMBL" id="PITJ01001914">
    <property type="protein sequence ID" value="TBT98084.1"/>
    <property type="molecule type" value="Genomic_DNA"/>
</dbReference>
<proteinExistence type="predicted"/>
<dbReference type="Proteomes" id="UP000292362">
    <property type="component" value="Unassembled WGS sequence"/>
</dbReference>
<accession>A0A4Q9KU64</accession>
<protein>
    <submittedName>
        <fullName evidence="1">Uncharacterized protein</fullName>
    </submittedName>
</protein>
<organism evidence="1 2">
    <name type="scientific">Hamiltosporidium tvaerminnensis</name>
    <dbReference type="NCBI Taxonomy" id="1176355"/>
    <lineage>
        <taxon>Eukaryota</taxon>
        <taxon>Fungi</taxon>
        <taxon>Fungi incertae sedis</taxon>
        <taxon>Microsporidia</taxon>
        <taxon>Dubosqiidae</taxon>
        <taxon>Hamiltosporidium</taxon>
    </lineage>
</organism>
<evidence type="ECO:0000313" key="2">
    <source>
        <dbReference type="Proteomes" id="UP000292362"/>
    </source>
</evidence>
<comment type="caution">
    <text evidence="1">The sequence shown here is derived from an EMBL/GenBank/DDBJ whole genome shotgun (WGS) entry which is preliminary data.</text>
</comment>
<feature type="non-terminal residue" evidence="1">
    <location>
        <position position="1"/>
    </location>
</feature>
<name>A0A4Q9KU64_9MICR</name>
<dbReference type="AlphaFoldDB" id="A0A4Q9KU64"/>